<proteinExistence type="predicted"/>
<accession>A0ACC2AV75</accession>
<organism evidence="1 2">
    <name type="scientific">Diphasiastrum complanatum</name>
    <name type="common">Issler's clubmoss</name>
    <name type="synonym">Lycopodium complanatum</name>
    <dbReference type="NCBI Taxonomy" id="34168"/>
    <lineage>
        <taxon>Eukaryota</taxon>
        <taxon>Viridiplantae</taxon>
        <taxon>Streptophyta</taxon>
        <taxon>Embryophyta</taxon>
        <taxon>Tracheophyta</taxon>
        <taxon>Lycopodiopsida</taxon>
        <taxon>Lycopodiales</taxon>
        <taxon>Lycopodiaceae</taxon>
        <taxon>Lycopodioideae</taxon>
        <taxon>Diphasiastrum</taxon>
    </lineage>
</organism>
<gene>
    <name evidence="1" type="ORF">O6H91_19G053300</name>
</gene>
<sequence>MLISQIWVFLLRILFIRIMSNYLWLTIIVLLPISAGLLIPLIPSYNEGNKIIRWYTLGICLLEFLLITHTFCYYFDINNAFIQLREDYSWINLIDFHRRLGINGFFIEAHLTDMSCHYFSYFSSLASYLHSTSIPFLDVSNV</sequence>
<evidence type="ECO:0000313" key="1">
    <source>
        <dbReference type="EMBL" id="KAJ7521420.1"/>
    </source>
</evidence>
<dbReference type="Proteomes" id="UP001162992">
    <property type="component" value="Chromosome 19"/>
</dbReference>
<dbReference type="EMBL" id="CM055110">
    <property type="protein sequence ID" value="KAJ7521420.1"/>
    <property type="molecule type" value="Genomic_DNA"/>
</dbReference>
<comment type="caution">
    <text evidence="1">The sequence shown here is derived from an EMBL/GenBank/DDBJ whole genome shotgun (WGS) entry which is preliminary data.</text>
</comment>
<evidence type="ECO:0000313" key="2">
    <source>
        <dbReference type="Proteomes" id="UP001162992"/>
    </source>
</evidence>
<reference evidence="2" key="1">
    <citation type="journal article" date="2024" name="Proc. Natl. Acad. Sci. U.S.A.">
        <title>Extraordinary preservation of gene collinearity over three hundred million years revealed in homosporous lycophytes.</title>
        <authorList>
            <person name="Li C."/>
            <person name="Wickell D."/>
            <person name="Kuo L.Y."/>
            <person name="Chen X."/>
            <person name="Nie B."/>
            <person name="Liao X."/>
            <person name="Peng D."/>
            <person name="Ji J."/>
            <person name="Jenkins J."/>
            <person name="Williams M."/>
            <person name="Shu S."/>
            <person name="Plott C."/>
            <person name="Barry K."/>
            <person name="Rajasekar S."/>
            <person name="Grimwood J."/>
            <person name="Han X."/>
            <person name="Sun S."/>
            <person name="Hou Z."/>
            <person name="He W."/>
            <person name="Dai G."/>
            <person name="Sun C."/>
            <person name="Schmutz J."/>
            <person name="Leebens-Mack J.H."/>
            <person name="Li F.W."/>
            <person name="Wang L."/>
        </authorList>
    </citation>
    <scope>NUCLEOTIDE SEQUENCE [LARGE SCALE GENOMIC DNA]</scope>
    <source>
        <strain evidence="2">cv. PW_Plant_1</strain>
    </source>
</reference>
<keyword evidence="2" id="KW-1185">Reference proteome</keyword>
<name>A0ACC2AV75_DIPCM</name>
<protein>
    <submittedName>
        <fullName evidence="1">Uncharacterized protein</fullName>
    </submittedName>
</protein>